<protein>
    <submittedName>
        <fullName evidence="2">Uncharacterized protein</fullName>
    </submittedName>
</protein>
<feature type="coiled-coil region" evidence="1">
    <location>
        <begin position="54"/>
        <end position="81"/>
    </location>
</feature>
<dbReference type="AlphaFoldDB" id="A0AAE6ZUK7"/>
<accession>A0AAE6ZUK7</accession>
<name>A0AAE6ZUK7_9PSED</name>
<dbReference type="EMBL" id="CP051487">
    <property type="protein sequence ID" value="QJC78878.1"/>
    <property type="molecule type" value="Genomic_DNA"/>
</dbReference>
<dbReference type="GeneID" id="72194177"/>
<evidence type="ECO:0000256" key="1">
    <source>
        <dbReference type="SAM" id="Coils"/>
    </source>
</evidence>
<sequence length="170" mass="19020">MMIQGDFPDLAELQRLAELVPALDERRCLVDPEEHGRRFVEEVVRLFDTDYGMAKAFISEVERLQAENEALRKAVNFSVEMFGKITSGDGSGHADLSRAVLRIAGAALAGDDVFRKDAERYRWLQRRLIGVLKDWDDRGKGMLGLSFMIPGDAWRTCDENIDAAMAGGGR</sequence>
<dbReference type="KEGG" id="pum:HGP31_11345"/>
<evidence type="ECO:0000313" key="2">
    <source>
        <dbReference type="EMBL" id="QJC78878.1"/>
    </source>
</evidence>
<dbReference type="Proteomes" id="UP000501367">
    <property type="component" value="Chromosome"/>
</dbReference>
<reference evidence="2 3" key="1">
    <citation type="submission" date="2020-04" db="EMBL/GenBank/DDBJ databases">
        <authorList>
            <person name="Yao Y."/>
            <person name="He Z."/>
        </authorList>
    </citation>
    <scope>NUCLEOTIDE SEQUENCE [LARGE SCALE GENOMIC DNA]</scope>
    <source>
        <strain evidence="2 3">CY-1</strain>
    </source>
</reference>
<evidence type="ECO:0000313" key="3">
    <source>
        <dbReference type="Proteomes" id="UP000501367"/>
    </source>
</evidence>
<dbReference type="RefSeq" id="WP_168757704.1">
    <property type="nucleotide sequence ID" value="NZ_CP051487.1"/>
</dbReference>
<organism evidence="2 3">
    <name type="scientific">Pseudomonas umsongensis</name>
    <dbReference type="NCBI Taxonomy" id="198618"/>
    <lineage>
        <taxon>Bacteria</taxon>
        <taxon>Pseudomonadati</taxon>
        <taxon>Pseudomonadota</taxon>
        <taxon>Gammaproteobacteria</taxon>
        <taxon>Pseudomonadales</taxon>
        <taxon>Pseudomonadaceae</taxon>
        <taxon>Pseudomonas</taxon>
    </lineage>
</organism>
<proteinExistence type="predicted"/>
<gene>
    <name evidence="2" type="ORF">HGP31_11345</name>
</gene>
<keyword evidence="1" id="KW-0175">Coiled coil</keyword>